<comment type="similarity">
    <text evidence="1">Belongs to the LytR/CpsA/Psr (LCP) family.</text>
</comment>
<accession>A0A285V656</accession>
<dbReference type="EMBL" id="OBQI01000002">
    <property type="protein sequence ID" value="SOC48516.1"/>
    <property type="molecule type" value="Genomic_DNA"/>
</dbReference>
<evidence type="ECO:0000313" key="3">
    <source>
        <dbReference type="EMBL" id="SOC48516.1"/>
    </source>
</evidence>
<sequence length="323" mass="32923">MTAPHDPDAGQVRPGRRRPWSRRWLRAAVATALLVLLAVGVDAALLAARMGQVQVDLRADDGDGRTWVLVGLDSRESLPAGAGADAFGSTEEVPGSRADVVLVVHRTDAGTRVLSVPRDLLVTDGSHTGRLALSWLRGPQATVAALCGLGIPTDHLVTVDLAGFTDLVDAVGGVDVDLPGPVRDPQAGLLLTGSGRQELDGATALALVRSRHPEMPADGGWEPAPVDPDGRAATAAQVLGALLERVADARSQPWRLQRTAWAASGAMSLDPGTSLADLAALAGTELTAATVLPASPPVEGALLRLPTAGTTAAVATAGLACGG</sequence>
<dbReference type="RefSeq" id="WP_097194164.1">
    <property type="nucleotide sequence ID" value="NZ_OBQI01000002.1"/>
</dbReference>
<dbReference type="InterPro" id="IPR050922">
    <property type="entry name" value="LytR/CpsA/Psr_CW_biosynth"/>
</dbReference>
<evidence type="ECO:0000313" key="4">
    <source>
        <dbReference type="Proteomes" id="UP000219435"/>
    </source>
</evidence>
<keyword evidence="4" id="KW-1185">Reference proteome</keyword>
<organism evidence="3 4">
    <name type="scientific">Blastococcus aggregatus</name>
    <dbReference type="NCBI Taxonomy" id="38502"/>
    <lineage>
        <taxon>Bacteria</taxon>
        <taxon>Bacillati</taxon>
        <taxon>Actinomycetota</taxon>
        <taxon>Actinomycetes</taxon>
        <taxon>Geodermatophilales</taxon>
        <taxon>Geodermatophilaceae</taxon>
        <taxon>Blastococcus</taxon>
    </lineage>
</organism>
<dbReference type="PANTHER" id="PTHR33392:SF6">
    <property type="entry name" value="POLYISOPRENYL-TEICHOIC ACID--PEPTIDOGLYCAN TEICHOIC ACID TRANSFERASE TAGU"/>
    <property type="match status" value="1"/>
</dbReference>
<dbReference type="InterPro" id="IPR004474">
    <property type="entry name" value="LytR_CpsA_psr"/>
</dbReference>
<protein>
    <submittedName>
        <fullName evidence="3">Transcriptional attenuator, LytR family</fullName>
    </submittedName>
</protein>
<dbReference type="PANTHER" id="PTHR33392">
    <property type="entry name" value="POLYISOPRENYL-TEICHOIC ACID--PEPTIDOGLYCAN TEICHOIC ACID TRANSFERASE TAGU"/>
    <property type="match status" value="1"/>
</dbReference>
<dbReference type="OrthoDB" id="4865223at2"/>
<reference evidence="4" key="1">
    <citation type="submission" date="2017-08" db="EMBL/GenBank/DDBJ databases">
        <authorList>
            <person name="Varghese N."/>
            <person name="Submissions S."/>
        </authorList>
    </citation>
    <scope>NUCLEOTIDE SEQUENCE [LARGE SCALE GENOMIC DNA]</scope>
    <source>
        <strain evidence="4">DSM 4725</strain>
    </source>
</reference>
<dbReference type="Gene3D" id="3.40.630.190">
    <property type="entry name" value="LCP protein"/>
    <property type="match status" value="1"/>
</dbReference>
<proteinExistence type="inferred from homology"/>
<evidence type="ECO:0000256" key="1">
    <source>
        <dbReference type="ARBA" id="ARBA00006068"/>
    </source>
</evidence>
<dbReference type="NCBIfam" id="TIGR00350">
    <property type="entry name" value="lytR_cpsA_psr"/>
    <property type="match status" value="1"/>
</dbReference>
<dbReference type="Pfam" id="PF03816">
    <property type="entry name" value="LytR_cpsA_psr"/>
    <property type="match status" value="1"/>
</dbReference>
<dbReference type="AlphaFoldDB" id="A0A285V656"/>
<evidence type="ECO:0000259" key="2">
    <source>
        <dbReference type="Pfam" id="PF03816"/>
    </source>
</evidence>
<dbReference type="Proteomes" id="UP000219435">
    <property type="component" value="Unassembled WGS sequence"/>
</dbReference>
<gene>
    <name evidence="3" type="ORF">SAMN05660748_1212</name>
</gene>
<feature type="domain" description="Cell envelope-related transcriptional attenuator" evidence="2">
    <location>
        <begin position="98"/>
        <end position="218"/>
    </location>
</feature>
<name>A0A285V656_9ACTN</name>